<evidence type="ECO:0000256" key="1">
    <source>
        <dbReference type="ARBA" id="ARBA00007074"/>
    </source>
</evidence>
<keyword evidence="4" id="KW-0788">Thiol protease</keyword>
<keyword evidence="7" id="KW-1185">Reference proteome</keyword>
<evidence type="ECO:0000259" key="5">
    <source>
        <dbReference type="PROSITE" id="PS51935"/>
    </source>
</evidence>
<gene>
    <name evidence="6" type="ORF">ACFO0R_10805</name>
</gene>
<comment type="caution">
    <text evidence="6">The sequence shown here is derived from an EMBL/GenBank/DDBJ whole genome shotgun (WGS) entry which is preliminary data.</text>
</comment>
<reference evidence="7" key="1">
    <citation type="journal article" date="2019" name="Int. J. Syst. Evol. Microbiol.">
        <title>The Global Catalogue of Microorganisms (GCM) 10K type strain sequencing project: providing services to taxonomists for standard genome sequencing and annotation.</title>
        <authorList>
            <consortium name="The Broad Institute Genomics Platform"/>
            <consortium name="The Broad Institute Genome Sequencing Center for Infectious Disease"/>
            <person name="Wu L."/>
            <person name="Ma J."/>
        </authorList>
    </citation>
    <scope>NUCLEOTIDE SEQUENCE [LARGE SCALE GENOMIC DNA]</scope>
    <source>
        <strain evidence="7">CGMCC 4.7608</strain>
    </source>
</reference>
<dbReference type="InterPro" id="IPR000064">
    <property type="entry name" value="NLP_P60_dom"/>
</dbReference>
<feature type="domain" description="NlpC/P60" evidence="5">
    <location>
        <begin position="62"/>
        <end position="186"/>
    </location>
</feature>
<comment type="similarity">
    <text evidence="1">Belongs to the peptidase C40 family.</text>
</comment>
<dbReference type="Pfam" id="PF00877">
    <property type="entry name" value="NLPC_P60"/>
    <property type="match status" value="1"/>
</dbReference>
<dbReference type="Gene3D" id="3.90.1720.10">
    <property type="entry name" value="endopeptidase domain like (from Nostoc punctiforme)"/>
    <property type="match status" value="1"/>
</dbReference>
<dbReference type="RefSeq" id="WP_082151178.1">
    <property type="nucleotide sequence ID" value="NZ_JBHSEK010000005.1"/>
</dbReference>
<dbReference type="PANTHER" id="PTHR47053:SF1">
    <property type="entry name" value="MUREIN DD-ENDOPEPTIDASE MEPH-RELATED"/>
    <property type="match status" value="1"/>
</dbReference>
<evidence type="ECO:0000313" key="7">
    <source>
        <dbReference type="Proteomes" id="UP001595999"/>
    </source>
</evidence>
<evidence type="ECO:0000256" key="4">
    <source>
        <dbReference type="ARBA" id="ARBA00022807"/>
    </source>
</evidence>
<sequence length="187" mass="19852">MSKILPPSPSSPLDRRALLRGAALLSLAGLLAACGTTPTKVAGGGRKPRPSGDVSLSGLKADGAGREILMYTLGLLDLDYKFGGANPEAGLDCSGMVSYIYQNAVGVKLPHNAAQIANVARPIPDSRMRVGDLVFFNTMNRPFSHMGIFIGDAKFVHAPRTNSAIRVARLDNSYFAARYEGARTLFS</sequence>
<organism evidence="6 7">
    <name type="scientific">Chromobacterium aquaticum</name>
    <dbReference type="NCBI Taxonomy" id="467180"/>
    <lineage>
        <taxon>Bacteria</taxon>
        <taxon>Pseudomonadati</taxon>
        <taxon>Pseudomonadota</taxon>
        <taxon>Betaproteobacteria</taxon>
        <taxon>Neisseriales</taxon>
        <taxon>Chromobacteriaceae</taxon>
        <taxon>Chromobacterium</taxon>
    </lineage>
</organism>
<keyword evidence="3" id="KW-0378">Hydrolase</keyword>
<dbReference type="EMBL" id="JBHSEK010000005">
    <property type="protein sequence ID" value="MFC4490111.1"/>
    <property type="molecule type" value="Genomic_DNA"/>
</dbReference>
<dbReference type="InterPro" id="IPR051202">
    <property type="entry name" value="Peptidase_C40"/>
</dbReference>
<dbReference type="InterPro" id="IPR038765">
    <property type="entry name" value="Papain-like_cys_pep_sf"/>
</dbReference>
<dbReference type="PROSITE" id="PS51935">
    <property type="entry name" value="NLPC_P60"/>
    <property type="match status" value="1"/>
</dbReference>
<evidence type="ECO:0000256" key="2">
    <source>
        <dbReference type="ARBA" id="ARBA00022670"/>
    </source>
</evidence>
<dbReference type="Proteomes" id="UP001595999">
    <property type="component" value="Unassembled WGS sequence"/>
</dbReference>
<keyword evidence="2" id="KW-0645">Protease</keyword>
<dbReference type="SUPFAM" id="SSF54001">
    <property type="entry name" value="Cysteine proteinases"/>
    <property type="match status" value="1"/>
</dbReference>
<evidence type="ECO:0000256" key="3">
    <source>
        <dbReference type="ARBA" id="ARBA00022801"/>
    </source>
</evidence>
<evidence type="ECO:0000313" key="6">
    <source>
        <dbReference type="EMBL" id="MFC4490111.1"/>
    </source>
</evidence>
<protein>
    <submittedName>
        <fullName evidence="6">C40 family peptidase</fullName>
    </submittedName>
</protein>
<dbReference type="PROSITE" id="PS51318">
    <property type="entry name" value="TAT"/>
    <property type="match status" value="1"/>
</dbReference>
<proteinExistence type="inferred from homology"/>
<dbReference type="InterPro" id="IPR006311">
    <property type="entry name" value="TAT_signal"/>
</dbReference>
<name>A0ABV8ZTN8_9NEIS</name>
<accession>A0ABV8ZTN8</accession>
<dbReference type="PROSITE" id="PS51257">
    <property type="entry name" value="PROKAR_LIPOPROTEIN"/>
    <property type="match status" value="1"/>
</dbReference>
<dbReference type="PANTHER" id="PTHR47053">
    <property type="entry name" value="MUREIN DD-ENDOPEPTIDASE MEPH-RELATED"/>
    <property type="match status" value="1"/>
</dbReference>